<gene>
    <name evidence="2" type="ORF">GON26_17105</name>
</gene>
<dbReference type="Proteomes" id="UP000471501">
    <property type="component" value="Unassembled WGS sequence"/>
</dbReference>
<keyword evidence="3" id="KW-1185">Reference proteome</keyword>
<name>A0A6I4NYH7_9FLAO</name>
<evidence type="ECO:0000313" key="3">
    <source>
        <dbReference type="Proteomes" id="UP000471501"/>
    </source>
</evidence>
<dbReference type="InterPro" id="IPR000421">
    <property type="entry name" value="FA58C"/>
</dbReference>
<dbReference type="InterPro" id="IPR008979">
    <property type="entry name" value="Galactose-bd-like_sf"/>
</dbReference>
<proteinExistence type="predicted"/>
<dbReference type="Gene3D" id="2.60.120.260">
    <property type="entry name" value="Galactose-binding domain-like"/>
    <property type="match status" value="1"/>
</dbReference>
<evidence type="ECO:0000313" key="2">
    <source>
        <dbReference type="EMBL" id="MWB96087.1"/>
    </source>
</evidence>
<comment type="caution">
    <text evidence="2">The sequence shown here is derived from an EMBL/GenBank/DDBJ whole genome shotgun (WGS) entry which is preliminary data.</text>
</comment>
<sequence length="462" mass="52575">MYKNSIKIVSLIFVASLAGSCSQDDNYIFEDYPSSVVNTDPAGSPARSIIENWSNHSDKIWRQYFDNNTAIYYDEAVKRPLEWPYDFFSKTWKEVNKTYGTFGDENRLYAVFHNESKGPTYVGTIFDSESGNRSLFDMAFEGTEMKGNNIDNPLLAVSQIVETSSNGLKGSAAKAIWGDTYSQIFLYDIYTNLQMQTEADRIFALNNTKTSSFPKANTFWFRDWYYPIYKDHGGRMSLGNFFKLVAQFYPTNGNTYDHDMNMGEFVHFFSGATGDDLQPLAEEAFGWSDEWQEELLDARADFPTLNYPFTPVVNITDLTTGAIITVSKDNGNGAEGAEGSLKLIDNDLNSKFLVGGLNRFDTDFWMQQELTEAAVVNKYNFTSGNDAPDRDPINWEVFGSNDGSTWTSIDTRTDQVFTGRNQTREFTVVNETAYKYYRISITKNGGSDAIQISEWRQYFVRK</sequence>
<dbReference type="PROSITE" id="PS51257">
    <property type="entry name" value="PROKAR_LIPOPROTEIN"/>
    <property type="match status" value="1"/>
</dbReference>
<feature type="domain" description="F5/8 type C" evidence="1">
    <location>
        <begin position="325"/>
        <end position="454"/>
    </location>
</feature>
<protein>
    <recommendedName>
        <fullName evidence="1">F5/8 type C domain-containing protein</fullName>
    </recommendedName>
</protein>
<reference evidence="2 3" key="1">
    <citation type="submission" date="2019-12" db="EMBL/GenBank/DDBJ databases">
        <authorList>
            <person name="Kim Y.S."/>
        </authorList>
    </citation>
    <scope>NUCLEOTIDE SEQUENCE [LARGE SCALE GENOMIC DNA]</scope>
    <source>
        <strain evidence="2 3">GA093</strain>
    </source>
</reference>
<accession>A0A6I4NYH7</accession>
<dbReference type="EMBL" id="WSTB01000010">
    <property type="protein sequence ID" value="MWB96087.1"/>
    <property type="molecule type" value="Genomic_DNA"/>
</dbReference>
<dbReference type="SUPFAM" id="SSF49785">
    <property type="entry name" value="Galactose-binding domain-like"/>
    <property type="match status" value="1"/>
</dbReference>
<dbReference type="AlphaFoldDB" id="A0A6I4NYH7"/>
<dbReference type="RefSeq" id="WP_160375986.1">
    <property type="nucleotide sequence ID" value="NZ_WSTB01000010.1"/>
</dbReference>
<dbReference type="Pfam" id="PF00754">
    <property type="entry name" value="F5_F8_type_C"/>
    <property type="match status" value="1"/>
</dbReference>
<evidence type="ECO:0000259" key="1">
    <source>
        <dbReference type="Pfam" id="PF00754"/>
    </source>
</evidence>
<organism evidence="2 3">
    <name type="scientific">Flavobacterium hydrocarbonoxydans</name>
    <dbReference type="NCBI Taxonomy" id="2683249"/>
    <lineage>
        <taxon>Bacteria</taxon>
        <taxon>Pseudomonadati</taxon>
        <taxon>Bacteroidota</taxon>
        <taxon>Flavobacteriia</taxon>
        <taxon>Flavobacteriales</taxon>
        <taxon>Flavobacteriaceae</taxon>
        <taxon>Flavobacterium</taxon>
    </lineage>
</organism>